<dbReference type="InterPro" id="IPR042274">
    <property type="entry name" value="YycH/YycI_2"/>
</dbReference>
<protein>
    <submittedName>
        <fullName evidence="2">YycH family regulatory protein</fullName>
    </submittedName>
</protein>
<name>A0ABW2V8L1_9BACL</name>
<proteinExistence type="predicted"/>
<sequence length="436" mass="49769">MIERIKSALLFLLVVASLVQSYLIVFGSPRYEMIRRDEYVQTDLPGTRLAMEELVYPDQIVLHLGQDRHTVLQPGASSIFYKQVWEFVRQRTFDGFRRSPSVTGPLEWDEIRAKNKGIEIRFRAGIPFEVLGSLVRIQGDVDLNSGLIYKIWIYAAEERDEVRVAFFTQGGYALYEASKADINRDDVERLAAFGEYQPAYQYRAQDYYVPAEPLPMVRQRLPIKAYEIEQWKKSLFLDPAGTRTIPDMEGTDMYTDGKRVLRVRETKKWLVYSDPQPVTSKPNVVMENVRAAIGFVNQHGGWNGAYRAVRVPVEPETGRQTFEFVQYVDQYPIVSDQAEPFGTIRMSLQNGTVSAYERSTIYIPEDALRSRSPDLPREQADLPGGKALDERLAAYANKDRITALYPAYKPVIGDNAVDLVPVWAVELADGKTELLE</sequence>
<feature type="domain" description="Regulatory protein YycH" evidence="1">
    <location>
        <begin position="3"/>
        <end position="429"/>
    </location>
</feature>
<dbReference type="RefSeq" id="WP_138790761.1">
    <property type="nucleotide sequence ID" value="NZ_JBHTGQ010000038.1"/>
</dbReference>
<evidence type="ECO:0000259" key="1">
    <source>
        <dbReference type="Pfam" id="PF07435"/>
    </source>
</evidence>
<organism evidence="2 3">
    <name type="scientific">Paenibacillus thermoaerophilus</name>
    <dbReference type="NCBI Taxonomy" id="1215385"/>
    <lineage>
        <taxon>Bacteria</taxon>
        <taxon>Bacillati</taxon>
        <taxon>Bacillota</taxon>
        <taxon>Bacilli</taxon>
        <taxon>Bacillales</taxon>
        <taxon>Paenibacillaceae</taxon>
        <taxon>Paenibacillus</taxon>
    </lineage>
</organism>
<evidence type="ECO:0000313" key="3">
    <source>
        <dbReference type="Proteomes" id="UP001596528"/>
    </source>
</evidence>
<comment type="caution">
    <text evidence="2">The sequence shown here is derived from an EMBL/GenBank/DDBJ whole genome shotgun (WGS) entry which is preliminary data.</text>
</comment>
<dbReference type="EMBL" id="JBHTGQ010000038">
    <property type="protein sequence ID" value="MFC7751115.1"/>
    <property type="molecule type" value="Genomic_DNA"/>
</dbReference>
<gene>
    <name evidence="2" type="ORF">ACFQWB_14425</name>
</gene>
<keyword evidence="3" id="KW-1185">Reference proteome</keyword>
<dbReference type="InterPro" id="IPR009996">
    <property type="entry name" value="YycH"/>
</dbReference>
<reference evidence="3" key="1">
    <citation type="journal article" date="2019" name="Int. J. Syst. Evol. Microbiol.">
        <title>The Global Catalogue of Microorganisms (GCM) 10K type strain sequencing project: providing services to taxonomists for standard genome sequencing and annotation.</title>
        <authorList>
            <consortium name="The Broad Institute Genomics Platform"/>
            <consortium name="The Broad Institute Genome Sequencing Center for Infectious Disease"/>
            <person name="Wu L."/>
            <person name="Ma J."/>
        </authorList>
    </citation>
    <scope>NUCLEOTIDE SEQUENCE [LARGE SCALE GENOMIC DNA]</scope>
    <source>
        <strain evidence="3">JCM 18657</strain>
    </source>
</reference>
<dbReference type="CDD" id="cd15787">
    <property type="entry name" value="YycH_N"/>
    <property type="match status" value="1"/>
</dbReference>
<accession>A0ABW2V8L1</accession>
<evidence type="ECO:0000313" key="2">
    <source>
        <dbReference type="EMBL" id="MFC7751115.1"/>
    </source>
</evidence>
<dbReference type="Proteomes" id="UP001596528">
    <property type="component" value="Unassembled WGS sequence"/>
</dbReference>
<dbReference type="Pfam" id="PF07435">
    <property type="entry name" value="YycH"/>
    <property type="match status" value="1"/>
</dbReference>
<dbReference type="Gene3D" id="3.30.310.160">
    <property type="entry name" value="YycH protein, domain 2"/>
    <property type="match status" value="1"/>
</dbReference>